<dbReference type="InterPro" id="IPR002126">
    <property type="entry name" value="Cadherin-like_dom"/>
</dbReference>
<dbReference type="EMBL" id="JASAOG010000011">
    <property type="protein sequence ID" value="KAK0066185.1"/>
    <property type="molecule type" value="Genomic_DNA"/>
</dbReference>
<dbReference type="CDD" id="cd11304">
    <property type="entry name" value="Cadherin_repeat"/>
    <property type="match status" value="1"/>
</dbReference>
<dbReference type="PROSITE" id="PS50268">
    <property type="entry name" value="CADHERIN_2"/>
    <property type="match status" value="1"/>
</dbReference>
<feature type="domain" description="Cadherin" evidence="2">
    <location>
        <begin position="22"/>
        <end position="116"/>
    </location>
</feature>
<dbReference type="GO" id="GO:0007156">
    <property type="term" value="P:homophilic cell adhesion via plasma membrane adhesion molecules"/>
    <property type="evidence" value="ECO:0007669"/>
    <property type="project" value="InterPro"/>
</dbReference>
<evidence type="ECO:0000259" key="2">
    <source>
        <dbReference type="PROSITE" id="PS50268"/>
    </source>
</evidence>
<name>A0AAD8FJ20_BIOPF</name>
<keyword evidence="1" id="KW-0106">Calcium</keyword>
<evidence type="ECO:0000313" key="3">
    <source>
        <dbReference type="EMBL" id="KAK0066185.1"/>
    </source>
</evidence>
<reference evidence="3" key="1">
    <citation type="journal article" date="2023" name="PLoS Negl. Trop. Dis.">
        <title>A genome sequence for Biomphalaria pfeifferi, the major vector snail for the human-infecting parasite Schistosoma mansoni.</title>
        <authorList>
            <person name="Bu L."/>
            <person name="Lu L."/>
            <person name="Laidemitt M.R."/>
            <person name="Zhang S.M."/>
            <person name="Mutuku M."/>
            <person name="Mkoji G."/>
            <person name="Steinauer M."/>
            <person name="Loker E.S."/>
        </authorList>
    </citation>
    <scope>NUCLEOTIDE SEQUENCE</scope>
    <source>
        <strain evidence="3">KasaAsao</strain>
    </source>
</reference>
<evidence type="ECO:0000256" key="1">
    <source>
        <dbReference type="PROSITE-ProRule" id="PRU00043"/>
    </source>
</evidence>
<dbReference type="AlphaFoldDB" id="A0AAD8FJ20"/>
<accession>A0AAD8FJ20</accession>
<dbReference type="GO" id="GO:0016020">
    <property type="term" value="C:membrane"/>
    <property type="evidence" value="ECO:0007669"/>
    <property type="project" value="InterPro"/>
</dbReference>
<evidence type="ECO:0000313" key="4">
    <source>
        <dbReference type="Proteomes" id="UP001233172"/>
    </source>
</evidence>
<organism evidence="3 4">
    <name type="scientific">Biomphalaria pfeifferi</name>
    <name type="common">Bloodfluke planorb</name>
    <name type="synonym">Freshwater snail</name>
    <dbReference type="NCBI Taxonomy" id="112525"/>
    <lineage>
        <taxon>Eukaryota</taxon>
        <taxon>Metazoa</taxon>
        <taxon>Spiralia</taxon>
        <taxon>Lophotrochozoa</taxon>
        <taxon>Mollusca</taxon>
        <taxon>Gastropoda</taxon>
        <taxon>Heterobranchia</taxon>
        <taxon>Euthyneura</taxon>
        <taxon>Panpulmonata</taxon>
        <taxon>Hygrophila</taxon>
        <taxon>Lymnaeoidea</taxon>
        <taxon>Planorbidae</taxon>
        <taxon>Biomphalaria</taxon>
    </lineage>
</organism>
<dbReference type="InterPro" id="IPR015919">
    <property type="entry name" value="Cadherin-like_sf"/>
</dbReference>
<dbReference type="GO" id="GO:0005509">
    <property type="term" value="F:calcium ion binding"/>
    <property type="evidence" value="ECO:0007669"/>
    <property type="project" value="UniProtKB-UniRule"/>
</dbReference>
<dbReference type="Gene3D" id="2.60.40.60">
    <property type="entry name" value="Cadherins"/>
    <property type="match status" value="1"/>
</dbReference>
<gene>
    <name evidence="3" type="ORF">Bpfe_004306</name>
</gene>
<sequence>MSTSKHEHNINFPKQTGVSSCSIDASVTEPEKDSILSVNFINGNNSNRFRYDKSSSTISFNVDYDIDQATGYPENVVLQLEAKDRYGATSTAPVYIKVHDINDNTCDFGASSTKVFTANQGMKFGSLGNIYAVDNDKTAPNNEVTYEVIQALPSDSTNYISAYSDGSIDYIGGFKSHAILSKGCNQNYFNILSSCPACLSC</sequence>
<dbReference type="SUPFAM" id="SSF49313">
    <property type="entry name" value="Cadherin-like"/>
    <property type="match status" value="1"/>
</dbReference>
<reference evidence="3" key="2">
    <citation type="submission" date="2023-04" db="EMBL/GenBank/DDBJ databases">
        <authorList>
            <person name="Bu L."/>
            <person name="Lu L."/>
            <person name="Laidemitt M.R."/>
            <person name="Zhang S.M."/>
            <person name="Mutuku M."/>
            <person name="Mkoji G."/>
            <person name="Steinauer M."/>
            <person name="Loker E.S."/>
        </authorList>
    </citation>
    <scope>NUCLEOTIDE SEQUENCE</scope>
    <source>
        <strain evidence="3">KasaAsao</strain>
        <tissue evidence="3">Whole Snail</tissue>
    </source>
</reference>
<keyword evidence="4" id="KW-1185">Reference proteome</keyword>
<dbReference type="Proteomes" id="UP001233172">
    <property type="component" value="Unassembled WGS sequence"/>
</dbReference>
<proteinExistence type="predicted"/>
<protein>
    <submittedName>
        <fullName evidence="3">Cadherin-23</fullName>
    </submittedName>
</protein>
<comment type="caution">
    <text evidence="3">The sequence shown here is derived from an EMBL/GenBank/DDBJ whole genome shotgun (WGS) entry which is preliminary data.</text>
</comment>